<evidence type="ECO:0000256" key="8">
    <source>
        <dbReference type="SAM" id="MobiDB-lite"/>
    </source>
</evidence>
<feature type="compositionally biased region" description="Polar residues" evidence="8">
    <location>
        <begin position="113"/>
        <end position="123"/>
    </location>
</feature>
<dbReference type="OMA" id="FRDACRK"/>
<feature type="compositionally biased region" description="Low complexity" evidence="8">
    <location>
        <begin position="180"/>
        <end position="192"/>
    </location>
</feature>
<dbReference type="GO" id="GO:0005739">
    <property type="term" value="C:mitochondrion"/>
    <property type="evidence" value="ECO:0007669"/>
    <property type="project" value="TreeGrafter"/>
</dbReference>
<evidence type="ECO:0000256" key="7">
    <source>
        <dbReference type="ARBA" id="ARBA00023204"/>
    </source>
</evidence>
<dbReference type="InterPro" id="IPR036237">
    <property type="entry name" value="Xyl_isomerase-like_sf"/>
</dbReference>
<dbReference type="GO" id="GO:0003906">
    <property type="term" value="F:DNA-(apurinic or apyrimidinic site) endonuclease activity"/>
    <property type="evidence" value="ECO:0007669"/>
    <property type="project" value="TreeGrafter"/>
</dbReference>
<sequence>MSPRKTRSSAKQPSDKNTSKRPPVKSLVKKSPAQNGQKKSAPAKATQTKAMPAKDKTSKKIVTRTRKPQRGSAATKGTAPIEDKVHKPLLGSTTTGGTEPPEDMVGKKEDCNNGLQMSSNGLPNDTVVKAESQESEMPGEVPKVKATSRKQSKSKKKRAVPPVTLKSSSSPTAVDGITGSPSPVSLKSSSSPAAVDGITDSPSRKQSSTKKKATAPTVALKRSSSPTPVDGIVDSPKKKKANGTRSPSKSPQKSSEKNAKYVGAHMSVSGGLELAVSRAVEMGALSFGLFLRSQRQWAAKPLTQEAANLFRDACRKHDFAPHQASLFFIILPHGSYLLNCGAPDPVILEKSRATLVDELKRCEMLGLVYYNFHPGSTCGLITREECMDRIAESINLAHKETKYVISVIENMCKQGNTIGGDFRELRGIINRVKDKSRIGVCLDTCHAFAAGYDLATEEGFEKMMRDFEAIIGLSYLKALHLNDSKGKVGSHLDRHENIGRGNIGLDGFRRIMNDPRLDHLPMILETPETDYGKEIALLNGLCASS</sequence>
<keyword evidence="4" id="KW-0227">DNA damage</keyword>
<dbReference type="FunFam" id="3.20.20.150:FF:000001">
    <property type="entry name" value="Probable endonuclease 4"/>
    <property type="match status" value="1"/>
</dbReference>
<protein>
    <recommendedName>
        <fullName evidence="9">Xylose isomerase-like TIM barrel domain-containing protein</fullName>
    </recommendedName>
</protein>
<dbReference type="InterPro" id="IPR018246">
    <property type="entry name" value="AP_endonuc_F2_Zn_BS"/>
</dbReference>
<dbReference type="InterPro" id="IPR013022">
    <property type="entry name" value="Xyl_isomerase-like_TIM-brl"/>
</dbReference>
<dbReference type="NCBIfam" id="TIGR00587">
    <property type="entry name" value="nfo"/>
    <property type="match status" value="1"/>
</dbReference>
<comment type="similarity">
    <text evidence="2">Belongs to the AP endonuclease 2 family.</text>
</comment>
<comment type="caution">
    <text evidence="10">The sequence shown here is derived from an EMBL/GenBank/DDBJ whole genome shotgun (WGS) entry which is preliminary data.</text>
</comment>
<evidence type="ECO:0000256" key="3">
    <source>
        <dbReference type="ARBA" id="ARBA00022723"/>
    </source>
</evidence>
<dbReference type="HAMAP" id="MF_00152">
    <property type="entry name" value="Nfo"/>
    <property type="match status" value="1"/>
</dbReference>
<evidence type="ECO:0000256" key="2">
    <source>
        <dbReference type="ARBA" id="ARBA00005340"/>
    </source>
</evidence>
<dbReference type="GO" id="GO:0008081">
    <property type="term" value="F:phosphoric diester hydrolase activity"/>
    <property type="evidence" value="ECO:0007669"/>
    <property type="project" value="TreeGrafter"/>
</dbReference>
<dbReference type="GO" id="GO:0006284">
    <property type="term" value="P:base-excision repair"/>
    <property type="evidence" value="ECO:0007669"/>
    <property type="project" value="TreeGrafter"/>
</dbReference>
<evidence type="ECO:0000256" key="1">
    <source>
        <dbReference type="ARBA" id="ARBA00001947"/>
    </source>
</evidence>
<dbReference type="PANTHER" id="PTHR21445:SF0">
    <property type="entry name" value="APURINIC-APYRIMIDINIC ENDONUCLEASE"/>
    <property type="match status" value="1"/>
</dbReference>
<feature type="compositionally biased region" description="Basic residues" evidence="8">
    <location>
        <begin position="146"/>
        <end position="159"/>
    </location>
</feature>
<evidence type="ECO:0000259" key="9">
    <source>
        <dbReference type="Pfam" id="PF01261"/>
    </source>
</evidence>
<dbReference type="Pfam" id="PF01261">
    <property type="entry name" value="AP_endonuc_2"/>
    <property type="match status" value="1"/>
</dbReference>
<keyword evidence="6" id="KW-0862">Zinc</keyword>
<evidence type="ECO:0000256" key="5">
    <source>
        <dbReference type="ARBA" id="ARBA00022801"/>
    </source>
</evidence>
<dbReference type="NCBIfam" id="NF002199">
    <property type="entry name" value="PRK01060.1-4"/>
    <property type="match status" value="1"/>
</dbReference>
<dbReference type="VEuPathDB" id="VectorBase:HLOH_049434"/>
<keyword evidence="11" id="KW-1185">Reference proteome</keyword>
<dbReference type="SUPFAM" id="SSF51658">
    <property type="entry name" value="Xylose isomerase-like"/>
    <property type="match status" value="1"/>
</dbReference>
<dbReference type="Gene3D" id="3.20.20.150">
    <property type="entry name" value="Divalent-metal-dependent TIM barrel enzymes"/>
    <property type="match status" value="1"/>
</dbReference>
<dbReference type="PROSITE" id="PS00729">
    <property type="entry name" value="AP_NUCLEASE_F2_1"/>
    <property type="match status" value="1"/>
</dbReference>
<evidence type="ECO:0000256" key="4">
    <source>
        <dbReference type="ARBA" id="ARBA00022763"/>
    </source>
</evidence>
<dbReference type="Proteomes" id="UP000821853">
    <property type="component" value="Unassembled WGS sequence"/>
</dbReference>
<keyword evidence="5" id="KW-0378">Hydrolase</keyword>
<reference evidence="10 11" key="1">
    <citation type="journal article" date="2020" name="Cell">
        <title>Large-Scale Comparative Analyses of Tick Genomes Elucidate Their Genetic Diversity and Vector Capacities.</title>
        <authorList>
            <consortium name="Tick Genome and Microbiome Consortium (TIGMIC)"/>
            <person name="Jia N."/>
            <person name="Wang J."/>
            <person name="Shi W."/>
            <person name="Du L."/>
            <person name="Sun Y."/>
            <person name="Zhan W."/>
            <person name="Jiang J.F."/>
            <person name="Wang Q."/>
            <person name="Zhang B."/>
            <person name="Ji P."/>
            <person name="Bell-Sakyi L."/>
            <person name="Cui X.M."/>
            <person name="Yuan T.T."/>
            <person name="Jiang B.G."/>
            <person name="Yang W.F."/>
            <person name="Lam T.T."/>
            <person name="Chang Q.C."/>
            <person name="Ding S.J."/>
            <person name="Wang X.J."/>
            <person name="Zhu J.G."/>
            <person name="Ruan X.D."/>
            <person name="Zhao L."/>
            <person name="Wei J.T."/>
            <person name="Ye R.Z."/>
            <person name="Que T.C."/>
            <person name="Du C.H."/>
            <person name="Zhou Y.H."/>
            <person name="Cheng J.X."/>
            <person name="Dai P.F."/>
            <person name="Guo W.B."/>
            <person name="Han X.H."/>
            <person name="Huang E.J."/>
            <person name="Li L.F."/>
            <person name="Wei W."/>
            <person name="Gao Y.C."/>
            <person name="Liu J.Z."/>
            <person name="Shao H.Z."/>
            <person name="Wang X."/>
            <person name="Wang C.C."/>
            <person name="Yang T.C."/>
            <person name="Huo Q.B."/>
            <person name="Li W."/>
            <person name="Chen H.Y."/>
            <person name="Chen S.E."/>
            <person name="Zhou L.G."/>
            <person name="Ni X.B."/>
            <person name="Tian J.H."/>
            <person name="Sheng Y."/>
            <person name="Liu T."/>
            <person name="Pan Y.S."/>
            <person name="Xia L.Y."/>
            <person name="Li J."/>
            <person name="Zhao F."/>
            <person name="Cao W.C."/>
        </authorList>
    </citation>
    <scope>NUCLEOTIDE SEQUENCE [LARGE SCALE GENOMIC DNA]</scope>
    <source>
        <strain evidence="10">HaeL-2018</strain>
    </source>
</reference>
<dbReference type="GO" id="GO:0008270">
    <property type="term" value="F:zinc ion binding"/>
    <property type="evidence" value="ECO:0007669"/>
    <property type="project" value="InterPro"/>
</dbReference>
<dbReference type="PROSITE" id="PS00731">
    <property type="entry name" value="AP_NUCLEASE_F2_3"/>
    <property type="match status" value="1"/>
</dbReference>
<evidence type="ECO:0000256" key="6">
    <source>
        <dbReference type="ARBA" id="ARBA00022833"/>
    </source>
</evidence>
<evidence type="ECO:0000313" key="11">
    <source>
        <dbReference type="Proteomes" id="UP000821853"/>
    </source>
</evidence>
<gene>
    <name evidence="10" type="ORF">HPB48_007141</name>
</gene>
<evidence type="ECO:0000313" key="10">
    <source>
        <dbReference type="EMBL" id="KAH9365271.1"/>
    </source>
</evidence>
<keyword evidence="3" id="KW-0479">Metal-binding</keyword>
<dbReference type="EMBL" id="JABSTR010000003">
    <property type="protein sequence ID" value="KAH9365271.1"/>
    <property type="molecule type" value="Genomic_DNA"/>
</dbReference>
<proteinExistence type="inferred from homology"/>
<accession>A0A9J6FR03</accession>
<dbReference type="PANTHER" id="PTHR21445">
    <property type="entry name" value="ENDONUCLEASE IV ENDODEOXYRIBONUCLEASE IV"/>
    <property type="match status" value="1"/>
</dbReference>
<keyword evidence="7" id="KW-0234">DNA repair</keyword>
<dbReference type="PROSITE" id="PS00730">
    <property type="entry name" value="AP_NUCLEASE_F2_2"/>
    <property type="match status" value="1"/>
</dbReference>
<dbReference type="OrthoDB" id="7663182at2759"/>
<feature type="region of interest" description="Disordered" evidence="8">
    <location>
        <begin position="1"/>
        <end position="258"/>
    </location>
</feature>
<feature type="domain" description="Xylose isomerase-like TIM barrel" evidence="9">
    <location>
        <begin position="277"/>
        <end position="538"/>
    </location>
</feature>
<organism evidence="10 11">
    <name type="scientific">Haemaphysalis longicornis</name>
    <name type="common">Bush tick</name>
    <dbReference type="NCBI Taxonomy" id="44386"/>
    <lineage>
        <taxon>Eukaryota</taxon>
        <taxon>Metazoa</taxon>
        <taxon>Ecdysozoa</taxon>
        <taxon>Arthropoda</taxon>
        <taxon>Chelicerata</taxon>
        <taxon>Arachnida</taxon>
        <taxon>Acari</taxon>
        <taxon>Parasitiformes</taxon>
        <taxon>Ixodida</taxon>
        <taxon>Ixodoidea</taxon>
        <taxon>Ixodidae</taxon>
        <taxon>Haemaphysalinae</taxon>
        <taxon>Haemaphysalis</taxon>
    </lineage>
</organism>
<dbReference type="InterPro" id="IPR001719">
    <property type="entry name" value="AP_endonuc_2"/>
</dbReference>
<dbReference type="CDD" id="cd00019">
    <property type="entry name" value="AP2Ec"/>
    <property type="match status" value="1"/>
</dbReference>
<dbReference type="PROSITE" id="PS51432">
    <property type="entry name" value="AP_NUCLEASE_F2_4"/>
    <property type="match status" value="1"/>
</dbReference>
<dbReference type="GO" id="GO:0005634">
    <property type="term" value="C:nucleus"/>
    <property type="evidence" value="ECO:0007669"/>
    <property type="project" value="TreeGrafter"/>
</dbReference>
<feature type="compositionally biased region" description="Basic residues" evidence="8">
    <location>
        <begin position="59"/>
        <end position="69"/>
    </location>
</feature>
<dbReference type="AlphaFoldDB" id="A0A9J6FR03"/>
<dbReference type="SMART" id="SM00518">
    <property type="entry name" value="AP2Ec"/>
    <property type="match status" value="1"/>
</dbReference>
<comment type="cofactor">
    <cofactor evidence="1">
        <name>Zn(2+)</name>
        <dbReference type="ChEBI" id="CHEBI:29105"/>
    </cofactor>
</comment>
<dbReference type="GO" id="GO:0003677">
    <property type="term" value="F:DNA binding"/>
    <property type="evidence" value="ECO:0007669"/>
    <property type="project" value="InterPro"/>
</dbReference>
<name>A0A9J6FR03_HAELO</name>